<gene>
    <name evidence="1" type="ORF">Tco_0842279</name>
</gene>
<keyword evidence="2" id="KW-1185">Reference proteome</keyword>
<sequence length="76" mass="8917">MSSAVCWARFEKLQLTGPEIFKRRLRQSFKLNQSMQAARDSKSATLNLKRNGRMEFEVWKNVLIKLELPEETEQSS</sequence>
<reference evidence="1" key="1">
    <citation type="journal article" date="2022" name="Int. J. Mol. Sci.">
        <title>Draft Genome of Tanacetum Coccineum: Genomic Comparison of Closely Related Tanacetum-Family Plants.</title>
        <authorList>
            <person name="Yamashiro T."/>
            <person name="Shiraishi A."/>
            <person name="Nakayama K."/>
            <person name="Satake H."/>
        </authorList>
    </citation>
    <scope>NUCLEOTIDE SEQUENCE</scope>
</reference>
<comment type="caution">
    <text evidence="1">The sequence shown here is derived from an EMBL/GenBank/DDBJ whole genome shotgun (WGS) entry which is preliminary data.</text>
</comment>
<organism evidence="1 2">
    <name type="scientific">Tanacetum coccineum</name>
    <dbReference type="NCBI Taxonomy" id="301880"/>
    <lineage>
        <taxon>Eukaryota</taxon>
        <taxon>Viridiplantae</taxon>
        <taxon>Streptophyta</taxon>
        <taxon>Embryophyta</taxon>
        <taxon>Tracheophyta</taxon>
        <taxon>Spermatophyta</taxon>
        <taxon>Magnoliopsida</taxon>
        <taxon>eudicotyledons</taxon>
        <taxon>Gunneridae</taxon>
        <taxon>Pentapetalae</taxon>
        <taxon>asterids</taxon>
        <taxon>campanulids</taxon>
        <taxon>Asterales</taxon>
        <taxon>Asteraceae</taxon>
        <taxon>Asteroideae</taxon>
        <taxon>Anthemideae</taxon>
        <taxon>Anthemidinae</taxon>
        <taxon>Tanacetum</taxon>
    </lineage>
</organism>
<dbReference type="Proteomes" id="UP001151760">
    <property type="component" value="Unassembled WGS sequence"/>
</dbReference>
<dbReference type="EMBL" id="BQNB010012782">
    <property type="protein sequence ID" value="GJT07817.1"/>
    <property type="molecule type" value="Genomic_DNA"/>
</dbReference>
<evidence type="ECO:0000313" key="2">
    <source>
        <dbReference type="Proteomes" id="UP001151760"/>
    </source>
</evidence>
<evidence type="ECO:0000313" key="1">
    <source>
        <dbReference type="EMBL" id="GJT07817.1"/>
    </source>
</evidence>
<accession>A0ABQ5B0Z6</accession>
<proteinExistence type="predicted"/>
<name>A0ABQ5B0Z6_9ASTR</name>
<reference evidence="1" key="2">
    <citation type="submission" date="2022-01" db="EMBL/GenBank/DDBJ databases">
        <authorList>
            <person name="Yamashiro T."/>
            <person name="Shiraishi A."/>
            <person name="Satake H."/>
            <person name="Nakayama K."/>
        </authorList>
    </citation>
    <scope>NUCLEOTIDE SEQUENCE</scope>
</reference>
<protein>
    <submittedName>
        <fullName evidence="1">Uncharacterized protein</fullName>
    </submittedName>
</protein>